<dbReference type="EMBL" id="GG738883">
    <property type="protein sequence ID" value="EFC41866.1"/>
    <property type="molecule type" value="Genomic_DNA"/>
</dbReference>
<keyword evidence="2" id="KW-1185">Reference proteome</keyword>
<name>D2VMP4_NAEGR</name>
<dbReference type="InterPro" id="IPR027417">
    <property type="entry name" value="P-loop_NTPase"/>
</dbReference>
<accession>D2VMP4</accession>
<sequence>MSFVIALTMMDLLKDSERNEIISQHKKELTSLVKKFQLTNCVIIESSAELDINVDAIFNEAIERCKNKHVDSVKLLESVIKEDYKIVFNNYGLNNRWYCNIL</sequence>
<proteinExistence type="predicted"/>
<protein>
    <submittedName>
        <fullName evidence="1">Predicted protein</fullName>
    </submittedName>
</protein>
<evidence type="ECO:0000313" key="2">
    <source>
        <dbReference type="Proteomes" id="UP000006671"/>
    </source>
</evidence>
<dbReference type="VEuPathDB" id="AmoebaDB:NAEGRDRAFT_70211"/>
<dbReference type="InParanoid" id="D2VMP4"/>
<dbReference type="RefSeq" id="XP_002674610.1">
    <property type="nucleotide sequence ID" value="XM_002674564.1"/>
</dbReference>
<dbReference type="SUPFAM" id="SSF52540">
    <property type="entry name" value="P-loop containing nucleoside triphosphate hydrolases"/>
    <property type="match status" value="1"/>
</dbReference>
<dbReference type="AlphaFoldDB" id="D2VMP4"/>
<dbReference type="Proteomes" id="UP000006671">
    <property type="component" value="Unassembled WGS sequence"/>
</dbReference>
<evidence type="ECO:0000313" key="1">
    <source>
        <dbReference type="EMBL" id="EFC41866.1"/>
    </source>
</evidence>
<reference evidence="1 2" key="1">
    <citation type="journal article" date="2010" name="Cell">
        <title>The genome of Naegleria gruberi illuminates early eukaryotic versatility.</title>
        <authorList>
            <person name="Fritz-Laylin L.K."/>
            <person name="Prochnik S.E."/>
            <person name="Ginger M.L."/>
            <person name="Dacks J.B."/>
            <person name="Carpenter M.L."/>
            <person name="Field M.C."/>
            <person name="Kuo A."/>
            <person name="Paredez A."/>
            <person name="Chapman J."/>
            <person name="Pham J."/>
            <person name="Shu S."/>
            <person name="Neupane R."/>
            <person name="Cipriano M."/>
            <person name="Mancuso J."/>
            <person name="Tu H."/>
            <person name="Salamov A."/>
            <person name="Lindquist E."/>
            <person name="Shapiro H."/>
            <person name="Lucas S."/>
            <person name="Grigoriev I.V."/>
            <person name="Cande W.Z."/>
            <person name="Fulton C."/>
            <person name="Rokhsar D.S."/>
            <person name="Dawson S.C."/>
        </authorList>
    </citation>
    <scope>NUCLEOTIDE SEQUENCE [LARGE SCALE GENOMIC DNA]</scope>
    <source>
        <strain evidence="1 2">NEG-M</strain>
    </source>
</reference>
<dbReference type="Gene3D" id="3.40.50.300">
    <property type="entry name" value="P-loop containing nucleotide triphosphate hydrolases"/>
    <property type="match status" value="1"/>
</dbReference>
<dbReference type="GeneID" id="8851356"/>
<organism evidence="2">
    <name type="scientific">Naegleria gruberi</name>
    <name type="common">Amoeba</name>
    <dbReference type="NCBI Taxonomy" id="5762"/>
    <lineage>
        <taxon>Eukaryota</taxon>
        <taxon>Discoba</taxon>
        <taxon>Heterolobosea</taxon>
        <taxon>Tetramitia</taxon>
        <taxon>Eutetramitia</taxon>
        <taxon>Vahlkampfiidae</taxon>
        <taxon>Naegleria</taxon>
    </lineage>
</organism>
<gene>
    <name evidence="1" type="ORF">NAEGRDRAFT_70211</name>
</gene>
<dbReference type="KEGG" id="ngr:NAEGRDRAFT_70211"/>